<sequence length="328" mass="34918">MMMRLMDRKESPMAAKTDPQLSALRRVVLVANQKGGVGKTSITTALASLIADDTHRVLVVDADPQGNATGSDLGVVGDRGRSLMMALQYAEPLQVQQDVRPGLDLVCGGPFLAQVGALTATAAQTGLDLVANLRKTLADVCAEGGYTLVLIDSGPGDAPLLDALLRTARYLIVPTKDDDASLEGVELLARRYLMAKERDGAMLQLLGVVLFDANPRATARNGQVLEDLDSMLEGSGATCFKTMIRSDRAAALDLRAAHLTPVELVEATASASKARLARLSRAGRHRAEPDEVEQRLWSRDPVPLASDYQALARELLGRVAANERAASA</sequence>
<proteinExistence type="predicted"/>
<dbReference type="PANTHER" id="PTHR13696">
    <property type="entry name" value="P-LOOP CONTAINING NUCLEOSIDE TRIPHOSPHATE HYDROLASE"/>
    <property type="match status" value="1"/>
</dbReference>
<evidence type="ECO:0000313" key="3">
    <source>
        <dbReference type="Proteomes" id="UP001428817"/>
    </source>
</evidence>
<accession>A0ABP9RCC1</accession>
<dbReference type="Pfam" id="PF13614">
    <property type="entry name" value="AAA_31"/>
    <property type="match status" value="1"/>
</dbReference>
<gene>
    <name evidence="2" type="ORF">GCM10023321_80120</name>
</gene>
<reference evidence="3" key="1">
    <citation type="journal article" date="2019" name="Int. J. Syst. Evol. Microbiol.">
        <title>The Global Catalogue of Microorganisms (GCM) 10K type strain sequencing project: providing services to taxonomists for standard genome sequencing and annotation.</title>
        <authorList>
            <consortium name="The Broad Institute Genomics Platform"/>
            <consortium name="The Broad Institute Genome Sequencing Center for Infectious Disease"/>
            <person name="Wu L."/>
            <person name="Ma J."/>
        </authorList>
    </citation>
    <scope>NUCLEOTIDE SEQUENCE [LARGE SCALE GENOMIC DNA]</scope>
    <source>
        <strain evidence="3">JCM 18303</strain>
    </source>
</reference>
<keyword evidence="3" id="KW-1185">Reference proteome</keyword>
<feature type="domain" description="AAA" evidence="1">
    <location>
        <begin position="26"/>
        <end position="191"/>
    </location>
</feature>
<dbReference type="InterPro" id="IPR050678">
    <property type="entry name" value="DNA_Partitioning_ATPase"/>
</dbReference>
<protein>
    <recommendedName>
        <fullName evidence="1">AAA domain-containing protein</fullName>
    </recommendedName>
</protein>
<dbReference type="InterPro" id="IPR025669">
    <property type="entry name" value="AAA_dom"/>
</dbReference>
<evidence type="ECO:0000259" key="1">
    <source>
        <dbReference type="Pfam" id="PF13614"/>
    </source>
</evidence>
<dbReference type="InterPro" id="IPR027417">
    <property type="entry name" value="P-loop_NTPase"/>
</dbReference>
<dbReference type="PANTHER" id="PTHR13696:SF99">
    <property type="entry name" value="COBYRINIC ACID AC-DIAMIDE SYNTHASE"/>
    <property type="match status" value="1"/>
</dbReference>
<organism evidence="2 3">
    <name type="scientific">Pseudonocardia eucalypti</name>
    <dbReference type="NCBI Taxonomy" id="648755"/>
    <lineage>
        <taxon>Bacteria</taxon>
        <taxon>Bacillati</taxon>
        <taxon>Actinomycetota</taxon>
        <taxon>Actinomycetes</taxon>
        <taxon>Pseudonocardiales</taxon>
        <taxon>Pseudonocardiaceae</taxon>
        <taxon>Pseudonocardia</taxon>
    </lineage>
</organism>
<dbReference type="CDD" id="cd02042">
    <property type="entry name" value="ParAB_family"/>
    <property type="match status" value="1"/>
</dbReference>
<evidence type="ECO:0000313" key="2">
    <source>
        <dbReference type="EMBL" id="GAA5175019.1"/>
    </source>
</evidence>
<dbReference type="Gene3D" id="3.40.50.300">
    <property type="entry name" value="P-loop containing nucleotide triphosphate hydrolases"/>
    <property type="match status" value="1"/>
</dbReference>
<dbReference type="SUPFAM" id="SSF52540">
    <property type="entry name" value="P-loop containing nucleoside triphosphate hydrolases"/>
    <property type="match status" value="1"/>
</dbReference>
<dbReference type="EMBL" id="BAABJP010000063">
    <property type="protein sequence ID" value="GAA5175019.1"/>
    <property type="molecule type" value="Genomic_DNA"/>
</dbReference>
<comment type="caution">
    <text evidence="2">The sequence shown here is derived from an EMBL/GenBank/DDBJ whole genome shotgun (WGS) entry which is preliminary data.</text>
</comment>
<name>A0ABP9RCC1_9PSEU</name>
<dbReference type="Proteomes" id="UP001428817">
    <property type="component" value="Unassembled WGS sequence"/>
</dbReference>